<accession>A0A7X0KJQ6</accession>
<name>A0A7X0KJQ6_9HYPH</name>
<comment type="caution">
    <text evidence="1">The sequence shown here is derived from an EMBL/GenBank/DDBJ whole genome shotgun (WGS) entry which is preliminary data.</text>
</comment>
<reference evidence="1 2" key="1">
    <citation type="submission" date="2020-08" db="EMBL/GenBank/DDBJ databases">
        <title>Genomic Encyclopedia of Type Strains, Phase IV (KMG-IV): sequencing the most valuable type-strain genomes for metagenomic binning, comparative biology and taxonomic classification.</title>
        <authorList>
            <person name="Goeker M."/>
        </authorList>
    </citation>
    <scope>NUCLEOTIDE SEQUENCE [LARGE SCALE GENOMIC DNA]</scope>
    <source>
        <strain evidence="1 2">DSM 7051</strain>
    </source>
</reference>
<evidence type="ECO:0000313" key="1">
    <source>
        <dbReference type="EMBL" id="MBB6353325.1"/>
    </source>
</evidence>
<sequence length="84" mass="8772">MNRDDLATMLSQQPTAKALDKPWGLVAAGRPLSVKTPLRAASNTKTFVAACYSPASGIAVADFATNREARGALVSIVEQVLAEA</sequence>
<keyword evidence="2" id="KW-1185">Reference proteome</keyword>
<dbReference type="Proteomes" id="UP000536262">
    <property type="component" value="Unassembled WGS sequence"/>
</dbReference>
<dbReference type="RefSeq" id="WP_055978530.1">
    <property type="nucleotide sequence ID" value="NZ_BAABEG010000001.1"/>
</dbReference>
<dbReference type="EMBL" id="JACHOU010000002">
    <property type="protein sequence ID" value="MBB6353325.1"/>
    <property type="molecule type" value="Genomic_DNA"/>
</dbReference>
<gene>
    <name evidence="1" type="ORF">GGR00_001093</name>
</gene>
<proteinExistence type="predicted"/>
<dbReference type="AlphaFoldDB" id="A0A7X0KJQ6"/>
<protein>
    <submittedName>
        <fullName evidence="1">Uncharacterized protein</fullName>
    </submittedName>
</protein>
<evidence type="ECO:0000313" key="2">
    <source>
        <dbReference type="Proteomes" id="UP000536262"/>
    </source>
</evidence>
<organism evidence="1 2">
    <name type="scientific">Aminobacter aganoensis</name>
    <dbReference type="NCBI Taxonomy" id="83264"/>
    <lineage>
        <taxon>Bacteria</taxon>
        <taxon>Pseudomonadati</taxon>
        <taxon>Pseudomonadota</taxon>
        <taxon>Alphaproteobacteria</taxon>
        <taxon>Hyphomicrobiales</taxon>
        <taxon>Phyllobacteriaceae</taxon>
        <taxon>Aminobacter</taxon>
    </lineage>
</organism>